<comment type="caution">
    <text evidence="9">The sequence shown here is derived from an EMBL/GenBank/DDBJ whole genome shotgun (WGS) entry which is preliminary data.</text>
</comment>
<dbReference type="GO" id="GO:0043571">
    <property type="term" value="P:maintenance of CRISPR repeat elements"/>
    <property type="evidence" value="ECO:0007669"/>
    <property type="project" value="UniProtKB-UniRule"/>
</dbReference>
<evidence type="ECO:0000256" key="3">
    <source>
        <dbReference type="ARBA" id="ARBA00022759"/>
    </source>
</evidence>
<feature type="binding site" evidence="8">
    <location>
        <position position="216"/>
    </location>
    <ligand>
        <name>Mn(2+)</name>
        <dbReference type="ChEBI" id="CHEBI:29035"/>
    </ligand>
</feature>
<evidence type="ECO:0000256" key="7">
    <source>
        <dbReference type="ARBA" id="ARBA00023125"/>
    </source>
</evidence>
<feature type="binding site" evidence="8">
    <location>
        <position position="149"/>
    </location>
    <ligand>
        <name>Mn(2+)</name>
        <dbReference type="ChEBI" id="CHEBI:29035"/>
    </ligand>
</feature>
<dbReference type="RefSeq" id="WP_114121532.1">
    <property type="nucleotide sequence ID" value="NZ_JPWA01000008.1"/>
</dbReference>
<dbReference type="PANTHER" id="PTHR34353:SF3">
    <property type="entry name" value="CRISPR-ASSOCIATED ENDONUCLEASE CAS1"/>
    <property type="match status" value="1"/>
</dbReference>
<dbReference type="InterPro" id="IPR050646">
    <property type="entry name" value="Cas1"/>
</dbReference>
<evidence type="ECO:0000256" key="8">
    <source>
        <dbReference type="HAMAP-Rule" id="MF_01470"/>
    </source>
</evidence>
<keyword evidence="7 8" id="KW-0238">DNA-binding</keyword>
<keyword evidence="2 8" id="KW-0479">Metal-binding</keyword>
<sequence>MLKGRLGINKVSIPYRDRHGLLWLDFGRLEVVSGCLSFVAASGSELEEGRYQIPHQTISMFLLGPGTSITHDALRIICHHGCGVAAIGSGGVRFYTSPPQFSKSSDIARSHAQLWSDPVSRIRVARQMYAMRFGEIVRTQDLDVLRGMEGVRVKVAYRLAAERYGIEWRGRRYDRHNPASADMPNQAINFASSILRSAASIAVSATGAIPQLGFIHEDAGDSFILDMSDLYRQDALLDIAFGTVATLSPGDSLEKKVRNRAAAYLREHDIIPQMIDNIKKFMTLETGAT</sequence>
<reference evidence="9 10" key="1">
    <citation type="submission" date="2014-07" db="EMBL/GenBank/DDBJ databases">
        <title>Draft genome sequence of Thalassospira xianhensis P-4 (MCCC 1A02616).</title>
        <authorList>
            <person name="Lai Q."/>
            <person name="Shao Z."/>
        </authorList>
    </citation>
    <scope>NUCLEOTIDE SEQUENCE [LARGE SCALE GENOMIC DNA]</scope>
    <source>
        <strain evidence="9 10">MCCC 1A02616</strain>
    </source>
</reference>
<dbReference type="InterPro" id="IPR042211">
    <property type="entry name" value="CRISPR-assoc_Cas1_N"/>
</dbReference>
<evidence type="ECO:0000313" key="9">
    <source>
        <dbReference type="EMBL" id="RCK06325.1"/>
    </source>
</evidence>
<comment type="function">
    <text evidence="8">CRISPR (clustered regularly interspaced short palindromic repeat), is an adaptive immune system that provides protection against mobile genetic elements (viruses, transposable elements and conjugative plasmids). CRISPR clusters contain spacers, sequences complementary to antecedent mobile elements, and target invading nucleic acids. CRISPR clusters are transcribed and processed into CRISPR RNA (crRNA). Acts as a dsDNA endonuclease. Involved in the integration of spacer DNA into the CRISPR cassette.</text>
</comment>
<organism evidence="9 10">
    <name type="scientific">Thalassospira xianhensis MCCC 1A02616</name>
    <dbReference type="NCBI Taxonomy" id="1177929"/>
    <lineage>
        <taxon>Bacteria</taxon>
        <taxon>Pseudomonadati</taxon>
        <taxon>Pseudomonadota</taxon>
        <taxon>Alphaproteobacteria</taxon>
        <taxon>Rhodospirillales</taxon>
        <taxon>Thalassospiraceae</taxon>
        <taxon>Thalassospira</taxon>
    </lineage>
</organism>
<dbReference type="InterPro" id="IPR002729">
    <property type="entry name" value="CRISPR-assoc_Cas1"/>
</dbReference>
<dbReference type="GO" id="GO:0046872">
    <property type="term" value="F:metal ion binding"/>
    <property type="evidence" value="ECO:0007669"/>
    <property type="project" value="UniProtKB-UniRule"/>
</dbReference>
<keyword evidence="6 8" id="KW-0051">Antiviral defense</keyword>
<dbReference type="EC" id="3.1.-.-" evidence="8"/>
<dbReference type="EMBL" id="JPWA01000008">
    <property type="protein sequence ID" value="RCK06325.1"/>
    <property type="molecule type" value="Genomic_DNA"/>
</dbReference>
<dbReference type="InterPro" id="IPR042206">
    <property type="entry name" value="CRISPR-assoc_Cas1_C"/>
</dbReference>
<comment type="similarity">
    <text evidence="8">Belongs to the CRISPR-associated endonuclease Cas1 family.</text>
</comment>
<name>A0A367UDD7_9PROT</name>
<dbReference type="GO" id="GO:0004520">
    <property type="term" value="F:DNA endonuclease activity"/>
    <property type="evidence" value="ECO:0007669"/>
    <property type="project" value="InterPro"/>
</dbReference>
<keyword evidence="5 8" id="KW-0460">Magnesium</keyword>
<evidence type="ECO:0000256" key="2">
    <source>
        <dbReference type="ARBA" id="ARBA00022723"/>
    </source>
</evidence>
<dbReference type="GO" id="GO:0016787">
    <property type="term" value="F:hydrolase activity"/>
    <property type="evidence" value="ECO:0007669"/>
    <property type="project" value="UniProtKB-KW"/>
</dbReference>
<dbReference type="NCBIfam" id="TIGR03638">
    <property type="entry name" value="cas1_ECOLI"/>
    <property type="match status" value="1"/>
</dbReference>
<accession>A0A367UDD7</accession>
<evidence type="ECO:0000256" key="1">
    <source>
        <dbReference type="ARBA" id="ARBA00022722"/>
    </source>
</evidence>
<evidence type="ECO:0000256" key="5">
    <source>
        <dbReference type="ARBA" id="ARBA00022842"/>
    </source>
</evidence>
<comment type="cofactor">
    <cofactor evidence="8">
        <name>Mg(2+)</name>
        <dbReference type="ChEBI" id="CHEBI:18420"/>
    </cofactor>
    <cofactor evidence="8">
        <name>Mn(2+)</name>
        <dbReference type="ChEBI" id="CHEBI:29035"/>
    </cofactor>
</comment>
<dbReference type="HAMAP" id="MF_01470">
    <property type="entry name" value="Cas1"/>
    <property type="match status" value="1"/>
</dbReference>
<dbReference type="Proteomes" id="UP000252419">
    <property type="component" value="Unassembled WGS sequence"/>
</dbReference>
<evidence type="ECO:0000256" key="4">
    <source>
        <dbReference type="ARBA" id="ARBA00022801"/>
    </source>
</evidence>
<dbReference type="GO" id="GO:0003677">
    <property type="term" value="F:DNA binding"/>
    <property type="evidence" value="ECO:0007669"/>
    <property type="project" value="UniProtKB-KW"/>
</dbReference>
<dbReference type="Pfam" id="PF01867">
    <property type="entry name" value="Cas_Cas1"/>
    <property type="match status" value="1"/>
</dbReference>
<evidence type="ECO:0000313" key="10">
    <source>
        <dbReference type="Proteomes" id="UP000252419"/>
    </source>
</evidence>
<proteinExistence type="inferred from homology"/>
<keyword evidence="10" id="KW-1185">Reference proteome</keyword>
<dbReference type="InterPro" id="IPR019851">
    <property type="entry name" value="CRISPR-assoc_Cas1_ECOLI"/>
</dbReference>
<dbReference type="GO" id="GO:0051607">
    <property type="term" value="P:defense response to virus"/>
    <property type="evidence" value="ECO:0007669"/>
    <property type="project" value="UniProtKB-UniRule"/>
</dbReference>
<dbReference type="PANTHER" id="PTHR34353">
    <property type="entry name" value="CRISPR-ASSOCIATED ENDONUCLEASE CAS1 1"/>
    <property type="match status" value="1"/>
</dbReference>
<keyword evidence="8" id="KW-0464">Manganese</keyword>
<comment type="subunit">
    <text evidence="8">Homodimer, forms a heterotetramer with a Cas2 homodimer.</text>
</comment>
<dbReference type="Gene3D" id="1.20.120.920">
    <property type="entry name" value="CRISPR-associated endonuclease Cas1, C-terminal domain"/>
    <property type="match status" value="1"/>
</dbReference>
<keyword evidence="3 8" id="KW-0255">Endonuclease</keyword>
<keyword evidence="1 8" id="KW-0540">Nuclease</keyword>
<feature type="binding site" evidence="8">
    <location>
        <position position="229"/>
    </location>
    <ligand>
        <name>Mn(2+)</name>
        <dbReference type="ChEBI" id="CHEBI:29035"/>
    </ligand>
</feature>
<evidence type="ECO:0000256" key="6">
    <source>
        <dbReference type="ARBA" id="ARBA00023118"/>
    </source>
</evidence>
<dbReference type="AlphaFoldDB" id="A0A367UDD7"/>
<gene>
    <name evidence="8" type="primary">cas1</name>
    <name evidence="9" type="ORF">TH5_08980</name>
</gene>
<keyword evidence="4 8" id="KW-0378">Hydrolase</keyword>
<protein>
    <recommendedName>
        <fullName evidence="8">CRISPR-associated endonuclease Cas1</fullName>
        <ecNumber evidence="8">3.1.-.-</ecNumber>
    </recommendedName>
</protein>
<dbReference type="Gene3D" id="3.100.10.20">
    <property type="entry name" value="CRISPR-associated endonuclease Cas1, N-terminal domain"/>
    <property type="match status" value="1"/>
</dbReference>